<comment type="caution">
    <text evidence="3">The sequence shown here is derived from an EMBL/GenBank/DDBJ whole genome shotgun (WGS) entry which is preliminary data.</text>
</comment>
<protein>
    <submittedName>
        <fullName evidence="3">Putative tricarboxylic transport membrane protein</fullName>
    </submittedName>
</protein>
<feature type="domain" description="DUF1468" evidence="2">
    <location>
        <begin position="28"/>
        <end position="170"/>
    </location>
</feature>
<dbReference type="InterPro" id="IPR009936">
    <property type="entry name" value="DUF1468"/>
</dbReference>
<dbReference type="EMBL" id="VFOM01000001">
    <property type="protein sequence ID" value="TQL48369.1"/>
    <property type="molecule type" value="Genomic_DNA"/>
</dbReference>
<sequence length="181" mass="18737">MEALDNRPAGGDSSPAGRPRVPIGEYAFAGVTAAVGVYVLVAAAFIRVPVSSTSLGPKAFPYLVGALLLVAALAVLVGIRRGRLGEAEDGEDVDSSVPTDWLTVGKLLAFFIAHAYLVGLIGWPLAATVLFAGAAWTLGAAKLWRTILIGLALSLAIQFLFGSLLGLSLPAGPLLDWIPFL</sequence>
<feature type="transmembrane region" description="Helical" evidence="1">
    <location>
        <begin position="60"/>
        <end position="79"/>
    </location>
</feature>
<reference evidence="3 4" key="1">
    <citation type="submission" date="2019-06" db="EMBL/GenBank/DDBJ databases">
        <title>Sequencing the genomes of 1000 actinobacteria strains.</title>
        <authorList>
            <person name="Klenk H.-P."/>
        </authorList>
    </citation>
    <scope>NUCLEOTIDE SEQUENCE [LARGE SCALE GENOMIC DNA]</scope>
    <source>
        <strain evidence="3 4">DSM 26477</strain>
    </source>
</reference>
<evidence type="ECO:0000313" key="4">
    <source>
        <dbReference type="Proteomes" id="UP000317998"/>
    </source>
</evidence>
<feature type="transmembrane region" description="Helical" evidence="1">
    <location>
        <begin position="26"/>
        <end position="48"/>
    </location>
</feature>
<keyword evidence="4" id="KW-1185">Reference proteome</keyword>
<accession>A0A542YJW6</accession>
<dbReference type="RefSeq" id="WP_141880484.1">
    <property type="nucleotide sequence ID" value="NZ_VFOM01000001.1"/>
</dbReference>
<keyword evidence="1" id="KW-0812">Transmembrane</keyword>
<gene>
    <name evidence="3" type="ORF">FB562_1463</name>
</gene>
<dbReference type="Proteomes" id="UP000317998">
    <property type="component" value="Unassembled WGS sequence"/>
</dbReference>
<evidence type="ECO:0000259" key="2">
    <source>
        <dbReference type="Pfam" id="PF07331"/>
    </source>
</evidence>
<proteinExistence type="predicted"/>
<keyword evidence="1" id="KW-0472">Membrane</keyword>
<dbReference type="AlphaFoldDB" id="A0A542YJW6"/>
<dbReference type="Pfam" id="PF07331">
    <property type="entry name" value="TctB"/>
    <property type="match status" value="1"/>
</dbReference>
<feature type="transmembrane region" description="Helical" evidence="1">
    <location>
        <begin position="107"/>
        <end position="136"/>
    </location>
</feature>
<feature type="transmembrane region" description="Helical" evidence="1">
    <location>
        <begin position="148"/>
        <end position="171"/>
    </location>
</feature>
<name>A0A542YJW6_9MICO</name>
<evidence type="ECO:0000256" key="1">
    <source>
        <dbReference type="SAM" id="Phobius"/>
    </source>
</evidence>
<organism evidence="3 4">
    <name type="scientific">Homoserinimonas aerilata</name>
    <dbReference type="NCBI Taxonomy" id="1162970"/>
    <lineage>
        <taxon>Bacteria</taxon>
        <taxon>Bacillati</taxon>
        <taxon>Actinomycetota</taxon>
        <taxon>Actinomycetes</taxon>
        <taxon>Micrococcales</taxon>
        <taxon>Microbacteriaceae</taxon>
        <taxon>Homoserinimonas</taxon>
    </lineage>
</organism>
<evidence type="ECO:0000313" key="3">
    <source>
        <dbReference type="EMBL" id="TQL48369.1"/>
    </source>
</evidence>
<keyword evidence="1" id="KW-1133">Transmembrane helix</keyword>
<dbReference type="OrthoDB" id="5119225at2"/>